<reference evidence="6" key="1">
    <citation type="submission" date="2022-07" db="EMBL/GenBank/DDBJ databases">
        <title>Phylogenomic reconstructions and comparative analyses of Kickxellomycotina fungi.</title>
        <authorList>
            <person name="Reynolds N.K."/>
            <person name="Stajich J.E."/>
            <person name="Barry K."/>
            <person name="Grigoriev I.V."/>
            <person name="Crous P."/>
            <person name="Smith M.E."/>
        </authorList>
    </citation>
    <scope>NUCLEOTIDE SEQUENCE</scope>
    <source>
        <strain evidence="6">RSA 861</strain>
    </source>
</reference>
<comment type="similarity">
    <text evidence="3">Belongs to the cclA family.</text>
</comment>
<evidence type="ECO:0000313" key="7">
    <source>
        <dbReference type="Proteomes" id="UP001150569"/>
    </source>
</evidence>
<dbReference type="SMART" id="SM00449">
    <property type="entry name" value="SPRY"/>
    <property type="match status" value="1"/>
</dbReference>
<protein>
    <submittedName>
        <fullName evidence="6">Transcription factor, contains a PHD finger motif</fullName>
    </submittedName>
</protein>
<evidence type="ECO:0000256" key="2">
    <source>
        <dbReference type="ARBA" id="ARBA00023242"/>
    </source>
</evidence>
<feature type="domain" description="SPRY" evidence="5">
    <location>
        <begin position="123"/>
        <end position="316"/>
    </location>
</feature>
<gene>
    <name evidence="6" type="primary">ASH2_3</name>
    <name evidence="6" type="ORF">IWQ60_005534</name>
</gene>
<proteinExistence type="inferred from homology"/>
<evidence type="ECO:0000313" key="6">
    <source>
        <dbReference type="EMBL" id="KAJ1923951.1"/>
    </source>
</evidence>
<dbReference type="OrthoDB" id="21243at2759"/>
<dbReference type="InterPro" id="IPR003877">
    <property type="entry name" value="SPRY_dom"/>
</dbReference>
<comment type="subcellular location">
    <subcellularLocation>
        <location evidence="1">Nucleus</location>
    </subcellularLocation>
</comment>
<evidence type="ECO:0000256" key="4">
    <source>
        <dbReference type="SAM" id="MobiDB-lite"/>
    </source>
</evidence>
<accession>A0A9W8A6S8</accession>
<dbReference type="PANTHER" id="PTHR10598">
    <property type="entry name" value="SET1/ASH2 HISTONE METHYLTRANSFERASE COMPLEX SUBUNIT ASH2"/>
    <property type="match status" value="1"/>
</dbReference>
<organism evidence="6 7">
    <name type="scientific">Tieghemiomyces parasiticus</name>
    <dbReference type="NCBI Taxonomy" id="78921"/>
    <lineage>
        <taxon>Eukaryota</taxon>
        <taxon>Fungi</taxon>
        <taxon>Fungi incertae sedis</taxon>
        <taxon>Zoopagomycota</taxon>
        <taxon>Kickxellomycotina</taxon>
        <taxon>Dimargaritomycetes</taxon>
        <taxon>Dimargaritales</taxon>
        <taxon>Dimargaritaceae</taxon>
        <taxon>Tieghemiomyces</taxon>
    </lineage>
</organism>
<dbReference type="Gene3D" id="2.60.120.920">
    <property type="match status" value="1"/>
</dbReference>
<dbReference type="InterPro" id="IPR043136">
    <property type="entry name" value="B30.2/SPRY_sf"/>
</dbReference>
<dbReference type="PANTHER" id="PTHR10598:SF0">
    <property type="entry name" value="SET1_ASH2 HISTONE METHYLTRANSFERASE COMPLEX SUBUNIT ASH2"/>
    <property type="match status" value="1"/>
</dbReference>
<dbReference type="InterPro" id="IPR013320">
    <property type="entry name" value="ConA-like_dom_sf"/>
</dbReference>
<evidence type="ECO:0000256" key="1">
    <source>
        <dbReference type="ARBA" id="ARBA00004123"/>
    </source>
</evidence>
<name>A0A9W8A6S8_9FUNG</name>
<keyword evidence="7" id="KW-1185">Reference proteome</keyword>
<dbReference type="SUPFAM" id="SSF49899">
    <property type="entry name" value="Concanavalin A-like lectins/glucanases"/>
    <property type="match status" value="1"/>
</dbReference>
<feature type="compositionally biased region" description="Low complexity" evidence="4">
    <location>
        <begin position="33"/>
        <end position="43"/>
    </location>
</feature>
<dbReference type="GO" id="GO:0000976">
    <property type="term" value="F:transcription cis-regulatory region binding"/>
    <property type="evidence" value="ECO:0007669"/>
    <property type="project" value="TreeGrafter"/>
</dbReference>
<keyword evidence="2" id="KW-0539">Nucleus</keyword>
<dbReference type="GO" id="GO:0048188">
    <property type="term" value="C:Set1C/COMPASS complex"/>
    <property type="evidence" value="ECO:0007669"/>
    <property type="project" value="InterPro"/>
</dbReference>
<dbReference type="Proteomes" id="UP001150569">
    <property type="component" value="Unassembled WGS sequence"/>
</dbReference>
<feature type="region of interest" description="Disordered" evidence="4">
    <location>
        <begin position="1"/>
        <end position="55"/>
    </location>
</feature>
<evidence type="ECO:0000259" key="5">
    <source>
        <dbReference type="SMART" id="SM00449"/>
    </source>
</evidence>
<evidence type="ECO:0000256" key="3">
    <source>
        <dbReference type="ARBA" id="ARBA00038149"/>
    </source>
</evidence>
<dbReference type="AlphaFoldDB" id="A0A9W8A6S8"/>
<dbReference type="EMBL" id="JANBPT010000302">
    <property type="protein sequence ID" value="KAJ1923951.1"/>
    <property type="molecule type" value="Genomic_DNA"/>
</dbReference>
<sequence>MSSPRQEPAHPDRAPFAGSVEHTLTDPEAVADSPVPSVQLQPQPQRPPQRVPRRSTFVRFAQNKRNPRPTVRMWPDVENPPGPCQMTTEGTHAASQFRVASDNLTVTNDKGYRQAKASHGASEGTWYYEATLTNTAGAARIGWSQISGDLQGPCGLDHYSYAFRSYPATRFHASVGYTYGERYDSPDVTLGVLIHLPPLGPAAREDLRRRRFILQRDFPYAKFDYVQPLPSTTDESEGDNITAAAVSGGSPSFTSDLATEAAAPSPLPKMPGSAIVYFCNGRCLGQAYGPLHLGKYHPAVACYMGAEVRLNFGPEFAHPPPAEWEGVPVRPMSECPPENYLEDEAAIH</sequence>
<comment type="caution">
    <text evidence="6">The sequence shown here is derived from an EMBL/GenBank/DDBJ whole genome shotgun (WGS) entry which is preliminary data.</text>
</comment>
<dbReference type="CDD" id="cd12872">
    <property type="entry name" value="SPRY_Ash2"/>
    <property type="match status" value="1"/>
</dbReference>
<dbReference type="InterPro" id="IPR037353">
    <property type="entry name" value="ASH2"/>
</dbReference>